<name>A0A4C1YB32_EUMVA</name>
<accession>A0A4C1YB32</accession>
<keyword evidence="2" id="KW-1185">Reference proteome</keyword>
<proteinExistence type="predicted"/>
<dbReference type="EMBL" id="BGZK01001133">
    <property type="protein sequence ID" value="GBP72102.1"/>
    <property type="molecule type" value="Genomic_DNA"/>
</dbReference>
<protein>
    <submittedName>
        <fullName evidence="1">Uncharacterized protein</fullName>
    </submittedName>
</protein>
<gene>
    <name evidence="1" type="ORF">EVAR_55145_1</name>
</gene>
<dbReference type="Proteomes" id="UP000299102">
    <property type="component" value="Unassembled WGS sequence"/>
</dbReference>
<dbReference type="AlphaFoldDB" id="A0A4C1YB32"/>
<sequence>MPTTCNIRHFLYSAYRRRSRTFPKRPESGYRQRHNYAYCAHNSRTSDGVFSGNSELTSITKYEFSIFVASAGVGAGGGAGRYSSARLYELAEFAITPVTSVS</sequence>
<evidence type="ECO:0000313" key="1">
    <source>
        <dbReference type="EMBL" id="GBP72102.1"/>
    </source>
</evidence>
<comment type="caution">
    <text evidence="1">The sequence shown here is derived from an EMBL/GenBank/DDBJ whole genome shotgun (WGS) entry which is preliminary data.</text>
</comment>
<organism evidence="1 2">
    <name type="scientific">Eumeta variegata</name>
    <name type="common">Bagworm moth</name>
    <name type="synonym">Eumeta japonica</name>
    <dbReference type="NCBI Taxonomy" id="151549"/>
    <lineage>
        <taxon>Eukaryota</taxon>
        <taxon>Metazoa</taxon>
        <taxon>Ecdysozoa</taxon>
        <taxon>Arthropoda</taxon>
        <taxon>Hexapoda</taxon>
        <taxon>Insecta</taxon>
        <taxon>Pterygota</taxon>
        <taxon>Neoptera</taxon>
        <taxon>Endopterygota</taxon>
        <taxon>Lepidoptera</taxon>
        <taxon>Glossata</taxon>
        <taxon>Ditrysia</taxon>
        <taxon>Tineoidea</taxon>
        <taxon>Psychidae</taxon>
        <taxon>Oiketicinae</taxon>
        <taxon>Eumeta</taxon>
    </lineage>
</organism>
<evidence type="ECO:0000313" key="2">
    <source>
        <dbReference type="Proteomes" id="UP000299102"/>
    </source>
</evidence>
<reference evidence="1 2" key="1">
    <citation type="journal article" date="2019" name="Commun. Biol.">
        <title>The bagworm genome reveals a unique fibroin gene that provides high tensile strength.</title>
        <authorList>
            <person name="Kono N."/>
            <person name="Nakamura H."/>
            <person name="Ohtoshi R."/>
            <person name="Tomita M."/>
            <person name="Numata K."/>
            <person name="Arakawa K."/>
        </authorList>
    </citation>
    <scope>NUCLEOTIDE SEQUENCE [LARGE SCALE GENOMIC DNA]</scope>
</reference>